<accession>A0AAD4X931</accession>
<keyword evidence="4" id="KW-1185">Reference proteome</keyword>
<feature type="transmembrane region" description="Helical" evidence="2">
    <location>
        <begin position="373"/>
        <end position="397"/>
    </location>
</feature>
<organism evidence="3 4">
    <name type="scientific">Papaver atlanticum</name>
    <dbReference type="NCBI Taxonomy" id="357466"/>
    <lineage>
        <taxon>Eukaryota</taxon>
        <taxon>Viridiplantae</taxon>
        <taxon>Streptophyta</taxon>
        <taxon>Embryophyta</taxon>
        <taxon>Tracheophyta</taxon>
        <taxon>Spermatophyta</taxon>
        <taxon>Magnoliopsida</taxon>
        <taxon>Ranunculales</taxon>
        <taxon>Papaveraceae</taxon>
        <taxon>Papaveroideae</taxon>
        <taxon>Papaver</taxon>
    </lineage>
</organism>
<keyword evidence="2" id="KW-0472">Membrane</keyword>
<keyword evidence="2" id="KW-0812">Transmembrane</keyword>
<keyword evidence="2" id="KW-1133">Transmembrane helix</keyword>
<proteinExistence type="predicted"/>
<evidence type="ECO:0000313" key="4">
    <source>
        <dbReference type="Proteomes" id="UP001202328"/>
    </source>
</evidence>
<gene>
    <name evidence="3" type="ORF">MKW98_001763</name>
</gene>
<feature type="coiled-coil region" evidence="1">
    <location>
        <begin position="266"/>
        <end position="300"/>
    </location>
</feature>
<sequence length="400" mass="45379">MEDCQAEEIRVGMFIPGIPCSLPVIVASSANIMGCASLWKCIRPSSAQFYLVQYILLQSLNERIMAAVEARAAWQRAANRYFVQEDAKRAPKLACCSSSSASASKSQPHSAYRKDFNFEQLNPLETELELLRAKEVNETLKYFEDTEKDRIQSFSSKSNRSSLDPKNQYEKTEPWWRITDKDELAFLVAQKSLEHIENCDLPPVQNRNARKCLFSPDCLCKDGIFCPTLYQEAHVGLSCGVSGENTNKPFSTIDNYMTNHESEQSKEQLMEALRHSQTRAREAEKARKKASSEKDQIIELIFKQASDLFAYDQWIQLLQLESTISNKRQVDQSTSRTPSPVVLPFNCQKGRNRKHEATEEDKQMIYDIITKNAVAFAVGLGLVSAGLLLGWTIGWLLPRL</sequence>
<protein>
    <submittedName>
        <fullName evidence="3">Uncharacterized protein</fullName>
    </submittedName>
</protein>
<dbReference type="Proteomes" id="UP001202328">
    <property type="component" value="Unassembled WGS sequence"/>
</dbReference>
<evidence type="ECO:0000256" key="1">
    <source>
        <dbReference type="SAM" id="Coils"/>
    </source>
</evidence>
<dbReference type="AlphaFoldDB" id="A0AAD4X931"/>
<dbReference type="PANTHER" id="PTHR33868">
    <property type="entry name" value="EXPRESSED PROTEIN"/>
    <property type="match status" value="1"/>
</dbReference>
<keyword evidence="1" id="KW-0175">Coiled coil</keyword>
<evidence type="ECO:0000313" key="3">
    <source>
        <dbReference type="EMBL" id="KAI3867329.1"/>
    </source>
</evidence>
<evidence type="ECO:0000256" key="2">
    <source>
        <dbReference type="SAM" id="Phobius"/>
    </source>
</evidence>
<comment type="caution">
    <text evidence="3">The sequence shown here is derived from an EMBL/GenBank/DDBJ whole genome shotgun (WGS) entry which is preliminary data.</text>
</comment>
<reference evidence="3" key="1">
    <citation type="submission" date="2022-04" db="EMBL/GenBank/DDBJ databases">
        <title>A functionally conserved STORR gene fusion in Papaver species that diverged 16.8 million years ago.</title>
        <authorList>
            <person name="Catania T."/>
        </authorList>
    </citation>
    <scope>NUCLEOTIDE SEQUENCE</scope>
    <source>
        <strain evidence="3">S-188037</strain>
    </source>
</reference>
<name>A0AAD4X931_9MAGN</name>
<dbReference type="EMBL" id="JAJJMB010013564">
    <property type="protein sequence ID" value="KAI3867329.1"/>
    <property type="molecule type" value="Genomic_DNA"/>
</dbReference>
<dbReference type="PANTHER" id="PTHR33868:SF2">
    <property type="entry name" value="EXPRESSED PROTEIN"/>
    <property type="match status" value="1"/>
</dbReference>